<dbReference type="OrthoDB" id="9792500at2"/>
<accession>A0A285PGA8</accession>
<evidence type="ECO:0000259" key="3">
    <source>
        <dbReference type="Pfam" id="PF00582"/>
    </source>
</evidence>
<comment type="similarity">
    <text evidence="1 2">Belongs to the universal stress protein A family.</text>
</comment>
<proteinExistence type="inferred from homology"/>
<dbReference type="Pfam" id="PF00582">
    <property type="entry name" value="Usp"/>
    <property type="match status" value="1"/>
</dbReference>
<keyword evidence="2" id="KW-0963">Cytoplasm</keyword>
<evidence type="ECO:0000313" key="5">
    <source>
        <dbReference type="Proteomes" id="UP000219439"/>
    </source>
</evidence>
<dbReference type="InterPro" id="IPR006016">
    <property type="entry name" value="UspA"/>
</dbReference>
<dbReference type="AlphaFoldDB" id="A0A285PGA8"/>
<keyword evidence="5" id="KW-1185">Reference proteome</keyword>
<dbReference type="GO" id="GO:0005737">
    <property type="term" value="C:cytoplasm"/>
    <property type="evidence" value="ECO:0007669"/>
    <property type="project" value="UniProtKB-SubCell"/>
</dbReference>
<dbReference type="PANTHER" id="PTHR46268">
    <property type="entry name" value="STRESS RESPONSE PROTEIN NHAX"/>
    <property type="match status" value="1"/>
</dbReference>
<dbReference type="PANTHER" id="PTHR46268:SF6">
    <property type="entry name" value="UNIVERSAL STRESS PROTEIN UP12"/>
    <property type="match status" value="1"/>
</dbReference>
<evidence type="ECO:0000256" key="1">
    <source>
        <dbReference type="ARBA" id="ARBA00008791"/>
    </source>
</evidence>
<sequence length="145" mass="15960">MTKSILCAVDISQTSSEEEVLKTAAKLAELDGASLDIVTVVPNFGMNLVGTYFDENFQKQAVKEAKERLHEMVTSVLGAKWDEKVRHIVAAGSIYEEILQLADQTNADLIVIGAHKPDLKDYLLGPNSARVVRHSTCSVYVVREN</sequence>
<dbReference type="PIRSF" id="PIRSF006276">
    <property type="entry name" value="UspA"/>
    <property type="match status" value="1"/>
</dbReference>
<evidence type="ECO:0000313" key="4">
    <source>
        <dbReference type="EMBL" id="SNZ20742.1"/>
    </source>
</evidence>
<dbReference type="EMBL" id="OBEL01000005">
    <property type="protein sequence ID" value="SNZ20742.1"/>
    <property type="molecule type" value="Genomic_DNA"/>
</dbReference>
<dbReference type="InterPro" id="IPR014729">
    <property type="entry name" value="Rossmann-like_a/b/a_fold"/>
</dbReference>
<evidence type="ECO:0000256" key="2">
    <source>
        <dbReference type="PIRNR" id="PIRNR006276"/>
    </source>
</evidence>
<dbReference type="Gene3D" id="3.40.50.620">
    <property type="entry name" value="HUPs"/>
    <property type="match status" value="1"/>
</dbReference>
<protein>
    <recommendedName>
        <fullName evidence="2">Universal stress protein</fullName>
    </recommendedName>
</protein>
<dbReference type="Proteomes" id="UP000219439">
    <property type="component" value="Unassembled WGS sequence"/>
</dbReference>
<reference evidence="4 5" key="1">
    <citation type="submission" date="2017-09" db="EMBL/GenBank/DDBJ databases">
        <authorList>
            <person name="Ehlers B."/>
            <person name="Leendertz F.H."/>
        </authorList>
    </citation>
    <scope>NUCLEOTIDE SEQUENCE [LARGE SCALE GENOMIC DNA]</scope>
    <source>
        <strain evidence="4 5">DSM 18289</strain>
    </source>
</reference>
<dbReference type="SUPFAM" id="SSF52402">
    <property type="entry name" value="Adenine nucleotide alpha hydrolases-like"/>
    <property type="match status" value="1"/>
</dbReference>
<gene>
    <name evidence="4" type="ORF">SAMN06265368_3852</name>
</gene>
<name>A0A285PGA8_9HYPH</name>
<feature type="domain" description="UspA" evidence="3">
    <location>
        <begin position="1"/>
        <end position="143"/>
    </location>
</feature>
<dbReference type="InterPro" id="IPR006015">
    <property type="entry name" value="Universal_stress_UspA"/>
</dbReference>
<dbReference type="PRINTS" id="PR01438">
    <property type="entry name" value="UNVRSLSTRESS"/>
</dbReference>
<comment type="subcellular location">
    <subcellularLocation>
        <location evidence="2">Cytoplasm</location>
    </subcellularLocation>
</comment>
<organism evidence="4 5">
    <name type="scientific">Cohaesibacter gelatinilyticus</name>
    <dbReference type="NCBI Taxonomy" id="372072"/>
    <lineage>
        <taxon>Bacteria</taxon>
        <taxon>Pseudomonadati</taxon>
        <taxon>Pseudomonadota</taxon>
        <taxon>Alphaproteobacteria</taxon>
        <taxon>Hyphomicrobiales</taxon>
        <taxon>Cohaesibacteraceae</taxon>
    </lineage>
</organism>
<dbReference type="RefSeq" id="WP_097155097.1">
    <property type="nucleotide sequence ID" value="NZ_OBEL01000005.1"/>
</dbReference>
<dbReference type="CDD" id="cd00293">
    <property type="entry name" value="USP-like"/>
    <property type="match status" value="1"/>
</dbReference>